<feature type="compositionally biased region" description="Basic and acidic residues" evidence="1">
    <location>
        <begin position="364"/>
        <end position="409"/>
    </location>
</feature>
<organism evidence="2 3">
    <name type="scientific">Apostasia shenzhenica</name>
    <dbReference type="NCBI Taxonomy" id="1088818"/>
    <lineage>
        <taxon>Eukaryota</taxon>
        <taxon>Viridiplantae</taxon>
        <taxon>Streptophyta</taxon>
        <taxon>Embryophyta</taxon>
        <taxon>Tracheophyta</taxon>
        <taxon>Spermatophyta</taxon>
        <taxon>Magnoliopsida</taxon>
        <taxon>Liliopsida</taxon>
        <taxon>Asparagales</taxon>
        <taxon>Orchidaceae</taxon>
        <taxon>Apostasioideae</taxon>
        <taxon>Apostasia</taxon>
    </lineage>
</organism>
<dbReference type="PANTHER" id="PTHR34660:SF3">
    <property type="entry name" value="RRM DOMAIN-CONTAINING PROTEIN"/>
    <property type="match status" value="1"/>
</dbReference>
<keyword evidence="3" id="KW-1185">Reference proteome</keyword>
<dbReference type="Proteomes" id="UP000236161">
    <property type="component" value="Unassembled WGS sequence"/>
</dbReference>
<evidence type="ECO:0000313" key="3">
    <source>
        <dbReference type="Proteomes" id="UP000236161"/>
    </source>
</evidence>
<feature type="compositionally biased region" description="Polar residues" evidence="1">
    <location>
        <begin position="206"/>
        <end position="223"/>
    </location>
</feature>
<dbReference type="PANTHER" id="PTHR34660">
    <property type="entry name" value="MYB-LIKE PROTEIN X"/>
    <property type="match status" value="1"/>
</dbReference>
<proteinExistence type="predicted"/>
<sequence length="623" mass="70407">MSRCFPFPLPGSEKKARAENIDLLTKMVYSCIYLNAYGQILLHIVNSSVFFFLQEKHKEKKHKKDKREKEKREHKERKDKDRSSDKHKEKKDRKDQHNDKKKDRDREKAGTSEVRRVEDQTEGIFQNAEGFNDSRFTEELGRRIQDDGAANRFLGSFTNSIQTKFQGLDAASGSVEKEKFPHTRVFSGQICLPQRRNDGSGRPMENTVSSLQRKTGTISTTSTLEKERGKIHEKITFSSVAKQNRNHVAHRIPEVSNIASGLEKEKYNEKIVVSGSIATRLDKGKVGAEIAASNSNLATERRNTKSGQTVGNFYSNYNNRINGMGNKPALVNEGAKGYGMFSFSICSELQPVEKDMCQQTGRTNKIEDKKAEEKEQTWSKDNGENSEKRGKDRHNKEKKKEGKIFGKPDEQDMISRNFGLKDRVDTVIVKPLAPHKDNISAVGIDGNTKKRKFSVTNGFLNENVARPDKMPKVTASSQHLTKGGISNLNQATSSSVLLKVSLNNFKHDTTILENKEQNKLNGAAKSQQIPVEPRPPLSEGLVENEEVSLSLPHPDSKYLSLIYTVPKMDKWVDFDDQEWLFNDCDSRQKPQAEPSARKAPIVWAEAVHIESVDVLALPYVVPF</sequence>
<reference evidence="2 3" key="1">
    <citation type="journal article" date="2017" name="Nature">
        <title>The Apostasia genome and the evolution of orchids.</title>
        <authorList>
            <person name="Zhang G.Q."/>
            <person name="Liu K.W."/>
            <person name="Li Z."/>
            <person name="Lohaus R."/>
            <person name="Hsiao Y.Y."/>
            <person name="Niu S.C."/>
            <person name="Wang J.Y."/>
            <person name="Lin Y.C."/>
            <person name="Xu Q."/>
            <person name="Chen L.J."/>
            <person name="Yoshida K."/>
            <person name="Fujiwara S."/>
            <person name="Wang Z.W."/>
            <person name="Zhang Y.Q."/>
            <person name="Mitsuda N."/>
            <person name="Wang M."/>
            <person name="Liu G.H."/>
            <person name="Pecoraro L."/>
            <person name="Huang H.X."/>
            <person name="Xiao X.J."/>
            <person name="Lin M."/>
            <person name="Wu X.Y."/>
            <person name="Wu W.L."/>
            <person name="Chen Y.Y."/>
            <person name="Chang S.B."/>
            <person name="Sakamoto S."/>
            <person name="Ohme-Takagi M."/>
            <person name="Yagi M."/>
            <person name="Zeng S.J."/>
            <person name="Shen C.Y."/>
            <person name="Yeh C.M."/>
            <person name="Luo Y.B."/>
            <person name="Tsai W.C."/>
            <person name="Van de Peer Y."/>
            <person name="Liu Z.J."/>
        </authorList>
    </citation>
    <scope>NUCLEOTIDE SEQUENCE [LARGE SCALE GENOMIC DNA]</scope>
    <source>
        <strain evidence="3">cv. Shenzhen</strain>
        <tissue evidence="2">Stem</tissue>
    </source>
</reference>
<dbReference type="AlphaFoldDB" id="A0A2I0AH86"/>
<dbReference type="STRING" id="1088818.A0A2I0AH86"/>
<gene>
    <name evidence="2" type="ORF">AXF42_Ash000710</name>
</gene>
<feature type="region of interest" description="Disordered" evidence="1">
    <location>
        <begin position="60"/>
        <end position="127"/>
    </location>
</feature>
<accession>A0A2I0AH86</accession>
<feature type="region of interest" description="Disordered" evidence="1">
    <location>
        <begin position="192"/>
        <end position="227"/>
    </location>
</feature>
<dbReference type="EMBL" id="KZ451982">
    <property type="protein sequence ID" value="PKA54875.1"/>
    <property type="molecule type" value="Genomic_DNA"/>
</dbReference>
<feature type="compositionally biased region" description="Basic and acidic residues" evidence="1">
    <location>
        <begin position="67"/>
        <end position="119"/>
    </location>
</feature>
<name>A0A2I0AH86_9ASPA</name>
<feature type="region of interest" description="Disordered" evidence="1">
    <location>
        <begin position="360"/>
        <end position="409"/>
    </location>
</feature>
<dbReference type="OrthoDB" id="1913135at2759"/>
<protein>
    <submittedName>
        <fullName evidence="2">Uncharacterized protein</fullName>
    </submittedName>
</protein>
<evidence type="ECO:0000313" key="2">
    <source>
        <dbReference type="EMBL" id="PKA54875.1"/>
    </source>
</evidence>
<evidence type="ECO:0000256" key="1">
    <source>
        <dbReference type="SAM" id="MobiDB-lite"/>
    </source>
</evidence>